<dbReference type="AlphaFoldDB" id="A0AB38HQZ9"/>
<dbReference type="GO" id="GO:0003677">
    <property type="term" value="F:DNA binding"/>
    <property type="evidence" value="ECO:0007669"/>
    <property type="project" value="InterPro"/>
</dbReference>
<proteinExistence type="inferred from homology"/>
<evidence type="ECO:0000256" key="2">
    <source>
        <dbReference type="ARBA" id="ARBA00011900"/>
    </source>
</evidence>
<dbReference type="EMBL" id="SIMR01000015">
    <property type="protein sequence ID" value="TBC01050.1"/>
    <property type="molecule type" value="Genomic_DNA"/>
</dbReference>
<dbReference type="GO" id="GO:0008170">
    <property type="term" value="F:N-methyltransferase activity"/>
    <property type="evidence" value="ECO:0007669"/>
    <property type="project" value="InterPro"/>
</dbReference>
<accession>A0AB38HQZ9</accession>
<dbReference type="RefSeq" id="WP_130817838.1">
    <property type="nucleotide sequence ID" value="NZ_SIMR01000015.1"/>
</dbReference>
<name>A0AB38HQZ9_9HYPH</name>
<dbReference type="GO" id="GO:0032259">
    <property type="term" value="P:methylation"/>
    <property type="evidence" value="ECO:0007669"/>
    <property type="project" value="UniProtKB-KW"/>
</dbReference>
<comment type="caution">
    <text evidence="7">The sequence shown here is derived from an EMBL/GenBank/DDBJ whole genome shotgun (WGS) entry which is preliminary data.</text>
</comment>
<sequence>MANDGAATASVYKHETEAVQRPDVGVEAQFSNKKAPKNYRYDSSLAPELAWDENSERAFAEWLLGLIADAAAKGEDDVFAQPQVWQGTEEHFTSLSHCAARLRSLTNPFLNWAGKAERQQIKVPTLPLFVHERHSTQAILDTLKSHKATGTNLDLFGDIELDVADKLDAYEHKGPWTNRLVLGDSLQVMNSLLEYEGMGSQVQMIYFDPPYGVKYGSNFQPFVRKRDVKHGPDDDMIREPEMVKAYRDTWELGLHSYLTYLRDRLYLAKQLLAPTGSIFVQISDENIHHLREILDEVFGSENYAGQIAFFKTSSQSTTSIPSVCDYLLVYAKNIAQQRYYPLTRPKAPGHMR</sequence>
<evidence type="ECO:0000256" key="5">
    <source>
        <dbReference type="ARBA" id="ARBA00047942"/>
    </source>
</evidence>
<dbReference type="SUPFAM" id="SSF53335">
    <property type="entry name" value="S-adenosyl-L-methionine-dependent methyltransferases"/>
    <property type="match status" value="1"/>
</dbReference>
<dbReference type="PROSITE" id="PS00092">
    <property type="entry name" value="N6_MTASE"/>
    <property type="match status" value="1"/>
</dbReference>
<dbReference type="InterPro" id="IPR002052">
    <property type="entry name" value="DNA_methylase_N6_adenine_CS"/>
</dbReference>
<dbReference type="GO" id="GO:0009007">
    <property type="term" value="F:site-specific DNA-methyltransferase (adenine-specific) activity"/>
    <property type="evidence" value="ECO:0007669"/>
    <property type="project" value="UniProtKB-EC"/>
</dbReference>
<dbReference type="EC" id="2.1.1.72" evidence="2"/>
<evidence type="ECO:0000256" key="4">
    <source>
        <dbReference type="ARBA" id="ARBA00022679"/>
    </source>
</evidence>
<comment type="similarity">
    <text evidence="1">Belongs to the N(4)/N(6)-methyltransferase family.</text>
</comment>
<gene>
    <name evidence="7" type="ORF">ELH40_39170</name>
</gene>
<feature type="domain" description="DNA methylase N-4/N-6" evidence="6">
    <location>
        <begin position="202"/>
        <end position="336"/>
    </location>
</feature>
<reference evidence="7 8" key="1">
    <citation type="submission" date="2019-02" db="EMBL/GenBank/DDBJ databases">
        <title>The genomic architecture of introgression among sibling species of bacteria.</title>
        <authorList>
            <person name="Cavassim M.I.A."/>
            <person name="Moeskjaer S."/>
            <person name="Moslemi C."/>
            <person name="Fields B."/>
            <person name="Bachmann A."/>
            <person name="Vilhjalmsson B."/>
            <person name="Schierup M.H."/>
            <person name="Young J.P.W."/>
            <person name="Andersen S.U."/>
        </authorList>
    </citation>
    <scope>NUCLEOTIDE SEQUENCE [LARGE SCALE GENOMIC DNA]</scope>
    <source>
        <strain evidence="7 8">SM92</strain>
    </source>
</reference>
<dbReference type="Proteomes" id="UP000294215">
    <property type="component" value="Unassembled WGS sequence"/>
</dbReference>
<dbReference type="InterPro" id="IPR029063">
    <property type="entry name" value="SAM-dependent_MTases_sf"/>
</dbReference>
<evidence type="ECO:0000256" key="3">
    <source>
        <dbReference type="ARBA" id="ARBA00022603"/>
    </source>
</evidence>
<dbReference type="Pfam" id="PF01555">
    <property type="entry name" value="N6_N4_Mtase"/>
    <property type="match status" value="1"/>
</dbReference>
<evidence type="ECO:0000313" key="8">
    <source>
        <dbReference type="Proteomes" id="UP000294215"/>
    </source>
</evidence>
<protein>
    <recommendedName>
        <fullName evidence="2">site-specific DNA-methyltransferase (adenine-specific)</fullName>
        <ecNumber evidence="2">2.1.1.72</ecNumber>
    </recommendedName>
</protein>
<dbReference type="Gene3D" id="3.40.50.150">
    <property type="entry name" value="Vaccinia Virus protein VP39"/>
    <property type="match status" value="1"/>
</dbReference>
<keyword evidence="4" id="KW-0808">Transferase</keyword>
<evidence type="ECO:0000256" key="1">
    <source>
        <dbReference type="ARBA" id="ARBA00006594"/>
    </source>
</evidence>
<keyword evidence="3" id="KW-0489">Methyltransferase</keyword>
<dbReference type="InterPro" id="IPR002941">
    <property type="entry name" value="DNA_methylase_N4/N6"/>
</dbReference>
<comment type="catalytic activity">
    <reaction evidence="5">
        <text>a 2'-deoxyadenosine in DNA + S-adenosyl-L-methionine = an N(6)-methyl-2'-deoxyadenosine in DNA + S-adenosyl-L-homocysteine + H(+)</text>
        <dbReference type="Rhea" id="RHEA:15197"/>
        <dbReference type="Rhea" id="RHEA-COMP:12418"/>
        <dbReference type="Rhea" id="RHEA-COMP:12419"/>
        <dbReference type="ChEBI" id="CHEBI:15378"/>
        <dbReference type="ChEBI" id="CHEBI:57856"/>
        <dbReference type="ChEBI" id="CHEBI:59789"/>
        <dbReference type="ChEBI" id="CHEBI:90615"/>
        <dbReference type="ChEBI" id="CHEBI:90616"/>
        <dbReference type="EC" id="2.1.1.72"/>
    </reaction>
</comment>
<evidence type="ECO:0000259" key="6">
    <source>
        <dbReference type="Pfam" id="PF01555"/>
    </source>
</evidence>
<evidence type="ECO:0000313" key="7">
    <source>
        <dbReference type="EMBL" id="TBC01050.1"/>
    </source>
</evidence>
<organism evidence="7 8">
    <name type="scientific">Rhizobium ruizarguesonis</name>
    <dbReference type="NCBI Taxonomy" id="2081791"/>
    <lineage>
        <taxon>Bacteria</taxon>
        <taxon>Pseudomonadati</taxon>
        <taxon>Pseudomonadota</taxon>
        <taxon>Alphaproteobacteria</taxon>
        <taxon>Hyphomicrobiales</taxon>
        <taxon>Rhizobiaceae</taxon>
        <taxon>Rhizobium/Agrobacterium group</taxon>
        <taxon>Rhizobium</taxon>
    </lineage>
</organism>